<dbReference type="SUPFAM" id="SSF56235">
    <property type="entry name" value="N-terminal nucleophile aminohydrolases (Ntn hydrolases)"/>
    <property type="match status" value="1"/>
</dbReference>
<feature type="signal peptide" evidence="5">
    <location>
        <begin position="1"/>
        <end position="20"/>
    </location>
</feature>
<dbReference type="PROSITE" id="PS51257">
    <property type="entry name" value="PROKAR_LIPOPROTEIN"/>
    <property type="match status" value="1"/>
</dbReference>
<evidence type="ECO:0000256" key="4">
    <source>
        <dbReference type="ARBA" id="ARBA00023145"/>
    </source>
</evidence>
<dbReference type="AlphaFoldDB" id="M2YFT3"/>
<accession>M2YFT3</accession>
<protein>
    <submittedName>
        <fullName evidence="6">Gamma-glutamyltranspeptidase</fullName>
    </submittedName>
</protein>
<keyword evidence="2" id="KW-0808">Transferase</keyword>
<dbReference type="InterPro" id="IPR029055">
    <property type="entry name" value="Ntn_hydrolases_N"/>
</dbReference>
<dbReference type="PANTHER" id="PTHR43199">
    <property type="entry name" value="GLUTATHIONE HYDROLASE"/>
    <property type="match status" value="1"/>
</dbReference>
<dbReference type="PANTHER" id="PTHR43199:SF1">
    <property type="entry name" value="GLUTATHIONE HYDROLASE PROENZYME"/>
    <property type="match status" value="1"/>
</dbReference>
<keyword evidence="3" id="KW-0378">Hydrolase</keyword>
<dbReference type="Pfam" id="PF01019">
    <property type="entry name" value="G_glu_transpept"/>
    <property type="match status" value="1"/>
</dbReference>
<proteinExistence type="inferred from homology"/>
<dbReference type="EMBL" id="AONQ01000001">
    <property type="protein sequence ID" value="EME71946.1"/>
    <property type="molecule type" value="Genomic_DNA"/>
</dbReference>
<dbReference type="GO" id="GO:0016787">
    <property type="term" value="F:hydrolase activity"/>
    <property type="evidence" value="ECO:0007669"/>
    <property type="project" value="UniProtKB-KW"/>
</dbReference>
<dbReference type="InterPro" id="IPR043137">
    <property type="entry name" value="GGT_ssub_C"/>
</dbReference>
<dbReference type="eggNOG" id="COG0405">
    <property type="taxonomic scope" value="Bacteria"/>
</dbReference>
<keyword evidence="7" id="KW-1185">Reference proteome</keyword>
<evidence type="ECO:0000256" key="2">
    <source>
        <dbReference type="ARBA" id="ARBA00022679"/>
    </source>
</evidence>
<comment type="similarity">
    <text evidence="1">Belongs to the gamma-glutamyltransferase family.</text>
</comment>
<evidence type="ECO:0000313" key="6">
    <source>
        <dbReference type="EMBL" id="EME71946.1"/>
    </source>
</evidence>
<gene>
    <name evidence="6" type="ORF">H261_00165</name>
</gene>
<dbReference type="STRING" id="1244869.H261_00165"/>
<dbReference type="Proteomes" id="UP000011744">
    <property type="component" value="Unassembled WGS sequence"/>
</dbReference>
<reference evidence="6 7" key="1">
    <citation type="journal article" date="2014" name="Genome Announc.">
        <title>Draft Genome Sequence of Magnetospirillum sp. Strain SO-1, a Freshwater Magnetotactic Bacterium Isolated from the Ol'khovka River, Russia.</title>
        <authorList>
            <person name="Grouzdev D.S."/>
            <person name="Dziuba M.V."/>
            <person name="Sukhacheva M.S."/>
            <person name="Mardanov A.V."/>
            <person name="Beletskiy A.V."/>
            <person name="Kuznetsov B.B."/>
            <person name="Skryabin K.G."/>
        </authorList>
    </citation>
    <scope>NUCLEOTIDE SEQUENCE [LARGE SCALE GENOMIC DNA]</scope>
    <source>
        <strain evidence="6 7">SO-1</strain>
    </source>
</reference>
<evidence type="ECO:0000256" key="1">
    <source>
        <dbReference type="ARBA" id="ARBA00009381"/>
    </source>
</evidence>
<dbReference type="InterPro" id="IPR051792">
    <property type="entry name" value="GGT_bact"/>
</dbReference>
<evidence type="ECO:0000256" key="3">
    <source>
        <dbReference type="ARBA" id="ARBA00022801"/>
    </source>
</evidence>
<evidence type="ECO:0000256" key="5">
    <source>
        <dbReference type="SAM" id="SignalP"/>
    </source>
</evidence>
<sequence length="530" mass="54542">MRGRNSAVCLAALAAVLALAACGDPARPVGHVGHISGFAGMVAADEPRAAMLGRDVLSAGGTAADAATAIYFALAVTYPSTASLGGGGTCIVHDSGKKKTEVLDFPAIASAMSGPQPSAVPANPRGFYALHAKYGRLRWESLLVEPERLARSGVTVSRALANDLSRGLPVIGRDPAARGVFMRPDGSVLREGDLMLQPQLAGVISTLRHHTGNFYVGPQARELVKAVQAAGGTLSLDDLRDIRPTWRDAISVKVDNETAWFSPPPSTGSTMAAQLVAALWPRWSGADAAERPHLLAETSARAFGERARWMRPTGWSDESPDALVAEARIAAMMAGYAADRHQPVGDVAAPPTDSQSGTGFVTLDINGMAVACSVTSHGLFGNGRMAPGTGMMLSGVPGLNGPPATAVMVSTNTHNGAVRFIGAASGGGTAASALAQSFLAATKDNKPLSESLALPRLVHAGKPDAVFAETGAITLDPAPLQARGHQVSATPMPSRVEAIYCPQGPKNSEGCDMATDPRGFGLATVAGKKE</sequence>
<keyword evidence="5" id="KW-0732">Signal</keyword>
<dbReference type="PRINTS" id="PR01210">
    <property type="entry name" value="GGTRANSPTASE"/>
</dbReference>
<keyword evidence="4" id="KW-0865">Zymogen</keyword>
<feature type="chain" id="PRO_5004029836" evidence="5">
    <location>
        <begin position="21"/>
        <end position="530"/>
    </location>
</feature>
<dbReference type="Gene3D" id="3.60.20.40">
    <property type="match status" value="1"/>
</dbReference>
<dbReference type="GO" id="GO:0016740">
    <property type="term" value="F:transferase activity"/>
    <property type="evidence" value="ECO:0007669"/>
    <property type="project" value="UniProtKB-KW"/>
</dbReference>
<dbReference type="PATRIC" id="fig|1244869.3.peg.26"/>
<evidence type="ECO:0000313" key="7">
    <source>
        <dbReference type="Proteomes" id="UP000011744"/>
    </source>
</evidence>
<comment type="caution">
    <text evidence="6">The sequence shown here is derived from an EMBL/GenBank/DDBJ whole genome shotgun (WGS) entry which is preliminary data.</text>
</comment>
<organism evidence="6 7">
    <name type="scientific">Paramagnetospirillum caucaseum</name>
    <dbReference type="NCBI Taxonomy" id="1244869"/>
    <lineage>
        <taxon>Bacteria</taxon>
        <taxon>Pseudomonadati</taxon>
        <taxon>Pseudomonadota</taxon>
        <taxon>Alphaproteobacteria</taxon>
        <taxon>Rhodospirillales</taxon>
        <taxon>Magnetospirillaceae</taxon>
        <taxon>Paramagnetospirillum</taxon>
    </lineage>
</organism>
<name>M2YFT3_9PROT</name>